<name>A0A364V593_9CORY</name>
<evidence type="ECO:0000256" key="1">
    <source>
        <dbReference type="SAM" id="Phobius"/>
    </source>
</evidence>
<dbReference type="AlphaFoldDB" id="A0A364V593"/>
<gene>
    <name evidence="2" type="ORF">DLJ54_06520</name>
</gene>
<comment type="caution">
    <text evidence="2">The sequence shown here is derived from an EMBL/GenBank/DDBJ whole genome shotgun (WGS) entry which is preliminary data.</text>
</comment>
<sequence>MAAPPRITESESRRRKLVWEAVLGFVTTFATLAGVVAVWNVLRPDPSVGPALVFAVLLALVWVTWRQYGRYR</sequence>
<dbReference type="RefSeq" id="WP_113630957.1">
    <property type="nucleotide sequence ID" value="NZ_QHCV01000057.1"/>
</dbReference>
<evidence type="ECO:0000313" key="3">
    <source>
        <dbReference type="Proteomes" id="UP000251577"/>
    </source>
</evidence>
<organism evidence="2 3">
    <name type="scientific">Corynebacterium heidelbergense</name>
    <dbReference type="NCBI Taxonomy" id="2055947"/>
    <lineage>
        <taxon>Bacteria</taxon>
        <taxon>Bacillati</taxon>
        <taxon>Actinomycetota</taxon>
        <taxon>Actinomycetes</taxon>
        <taxon>Mycobacteriales</taxon>
        <taxon>Corynebacteriaceae</taxon>
        <taxon>Corynebacterium</taxon>
    </lineage>
</organism>
<dbReference type="Proteomes" id="UP000251577">
    <property type="component" value="Unassembled WGS sequence"/>
</dbReference>
<keyword evidence="1" id="KW-1133">Transmembrane helix</keyword>
<proteinExistence type="predicted"/>
<accession>A0A364V593</accession>
<keyword evidence="1" id="KW-0472">Membrane</keyword>
<dbReference type="EMBL" id="QHCV01000057">
    <property type="protein sequence ID" value="RAV31802.1"/>
    <property type="molecule type" value="Genomic_DNA"/>
</dbReference>
<reference evidence="2 3" key="1">
    <citation type="journal article" date="2018" name="Syst. Appl. Microbiol.">
        <title>Corynebacterium heidelbergense sp. nov., isolated from the preen glands of Egyptian geese (Alopochen aegyptiacus).</title>
        <authorList>
            <person name="Braun M.S."/>
            <person name="Wang E."/>
            <person name="Zimmermann S."/>
            <person name="Wink M."/>
        </authorList>
    </citation>
    <scope>NUCLEOTIDE SEQUENCE [LARGE SCALE GENOMIC DNA]</scope>
    <source>
        <strain evidence="2 3">647</strain>
    </source>
</reference>
<protein>
    <submittedName>
        <fullName evidence="2">Uncharacterized protein</fullName>
    </submittedName>
</protein>
<keyword evidence="1" id="KW-0812">Transmembrane</keyword>
<feature type="transmembrane region" description="Helical" evidence="1">
    <location>
        <begin position="48"/>
        <end position="65"/>
    </location>
</feature>
<keyword evidence="3" id="KW-1185">Reference proteome</keyword>
<feature type="transmembrane region" description="Helical" evidence="1">
    <location>
        <begin position="21"/>
        <end position="42"/>
    </location>
</feature>
<evidence type="ECO:0000313" key="2">
    <source>
        <dbReference type="EMBL" id="RAV31802.1"/>
    </source>
</evidence>